<name>A0A4P7PID9_9PSED</name>
<dbReference type="SUPFAM" id="SSF48452">
    <property type="entry name" value="TPR-like"/>
    <property type="match status" value="1"/>
</dbReference>
<keyword evidence="1" id="KW-0802">TPR repeat</keyword>
<dbReference type="AlphaFoldDB" id="A0A4P7PID9"/>
<feature type="repeat" description="TPR" evidence="1">
    <location>
        <begin position="81"/>
        <end position="114"/>
    </location>
</feature>
<dbReference type="InterPro" id="IPR019734">
    <property type="entry name" value="TPR_rpt"/>
</dbReference>
<dbReference type="Proteomes" id="UP000296468">
    <property type="component" value="Chromosome"/>
</dbReference>
<organism evidence="2 3">
    <name type="scientific">Pseudomonas viciae</name>
    <dbReference type="NCBI Taxonomy" id="2505979"/>
    <lineage>
        <taxon>Bacteria</taxon>
        <taxon>Pseudomonadati</taxon>
        <taxon>Pseudomonadota</taxon>
        <taxon>Gammaproteobacteria</taxon>
        <taxon>Pseudomonadales</taxon>
        <taxon>Pseudomonadaceae</taxon>
        <taxon>Pseudomonas</taxon>
    </lineage>
</organism>
<dbReference type="PROSITE" id="PS50005">
    <property type="entry name" value="TPR"/>
    <property type="match status" value="1"/>
</dbReference>
<gene>
    <name evidence="2" type="ORF">EPZ47_15325</name>
</gene>
<dbReference type="EMBL" id="CP035088">
    <property type="protein sequence ID" value="QBZ90033.1"/>
    <property type="molecule type" value="Genomic_DNA"/>
</dbReference>
<protein>
    <submittedName>
        <fullName evidence="2">Uncharacterized protein</fullName>
    </submittedName>
</protein>
<evidence type="ECO:0000313" key="3">
    <source>
        <dbReference type="Proteomes" id="UP000296468"/>
    </source>
</evidence>
<accession>A0A4P7PID9</accession>
<dbReference type="RefSeq" id="WP_135845563.1">
    <property type="nucleotide sequence ID" value="NZ_CP035088.1"/>
</dbReference>
<dbReference type="OrthoDB" id="8209071at2"/>
<dbReference type="KEGG" id="pvk:EPZ47_15325"/>
<dbReference type="Gene3D" id="1.25.40.10">
    <property type="entry name" value="Tetratricopeptide repeat domain"/>
    <property type="match status" value="1"/>
</dbReference>
<dbReference type="InterPro" id="IPR011990">
    <property type="entry name" value="TPR-like_helical_dom_sf"/>
</dbReference>
<evidence type="ECO:0000313" key="2">
    <source>
        <dbReference type="EMBL" id="QBZ90033.1"/>
    </source>
</evidence>
<reference evidence="2 3" key="1">
    <citation type="journal article" date="2019" name="Front. Microbiol.">
        <title>In silico and Genetic Analyses of Cyclic Lipopeptide Synthetic Gene Clusters in Pseudomonas sp. 11K1.</title>
        <authorList>
            <person name="Zhao H."/>
            <person name="Liu Y.P."/>
            <person name="Zhang L.Q."/>
        </authorList>
    </citation>
    <scope>NUCLEOTIDE SEQUENCE [LARGE SCALE GENOMIC DNA]</scope>
    <source>
        <strain evidence="2 3">11K1</strain>
    </source>
</reference>
<proteinExistence type="predicted"/>
<evidence type="ECO:0000256" key="1">
    <source>
        <dbReference type="PROSITE-ProRule" id="PRU00339"/>
    </source>
</evidence>
<sequence length="704" mass="76700">MAHLYLEAASLYSSHGAFQPAYRCVVDAEEISQSLDSLALKARCYATLMSVACEENDYSFGVTTGEMAISAYQAFGETSPAMLLGNLGVAYMNSDEEDKAIGYFEQALASADCTDHMTITVRGNLSVCLRRCGRLVEAENVLAMAEAALVDDAQNPEGLLEISLSGAKLAIERQDAPLLIKRLQDASHHFDRILSDALRLHHRRGIRERYITRIEGLLRALPPTGSTTDALLPIVATRGNAMGDWLTILSWASDVRTSRPALDETVLQLDRALQAIREIGAPHLYGIREKGDDAWSVFNTTRVWDELSNIAAIIYSQSADRPLDCANAQHQAALCLSRLNAGHCLMVMTYAGESALLWHFIGGQYKRISIPLAPMTEWHAAQLDFAQQFMSRSDFMAAISKLITSLAPSLDNVFSDIAGAGCKSVRFIEDCFNDVPLIEFALRNSELCARMAEGKFEVRMVPALIEPIEVEGPLLTTAAIVDRKEDLLLAPYESTAFTQAAGLAPAVLMQADGHADLEDLMGKYDALIVSTHGHSLKFFQDAYFAHLGSREHPHPISVAAMQVAAPNLQLRLALINTCFSGSRSSRNFQKRFRTSDSVALPNLFLLNRKAIALAGIWKISDTACFTLTYLAGEGLKLGLEPSIAVARADAKVRMSTLTSVTSILINNLPASLHAEALKRISGAPEVGMFSSPYVTAGFTIHGLL</sequence>